<evidence type="ECO:0000313" key="1">
    <source>
        <dbReference type="EMBL" id="UQZ81428.1"/>
    </source>
</evidence>
<sequence>MTNSSLRWKGIHYDVGTHTRSRHTSSRDTFDHDIVRREIELIRSELNCNAIRISGQDIERLTFAADCALEQGLSVWFSPAWIDATEPETLRYFAECAEAAEKLRLRSPEAEVIFVAGCELSLFMSGLIQGRTSFDRIQTMMKPWLLLKSTLVKGSFHKRLNRFLARATAEIRRHFHGPVTYASGSWENADWSLFDIVGIDYYRDAMNRSSYRDKLKAYFAYGKPVVVLEFGCCTYRGAEDKGGYGWAIVDHDASPKKLKGRYVRDEQVQTAYMEELLQIFREEGVSGAFWYTFVSQTYPYAEQPEYDLDTASYSVVRTIPGRHGTVYPDMPWEPKRSFYALAACYKE</sequence>
<reference evidence="1" key="1">
    <citation type="submission" date="2018-02" db="EMBL/GenBank/DDBJ databases">
        <authorList>
            <person name="Kim S.-K."/>
            <person name="Jung H.-I."/>
            <person name="Lee S.-W."/>
        </authorList>
    </citation>
    <scope>NUCLEOTIDE SEQUENCE</scope>
    <source>
        <strain evidence="1">SK3146</strain>
    </source>
</reference>
<evidence type="ECO:0000313" key="2">
    <source>
        <dbReference type="Proteomes" id="UP001057134"/>
    </source>
</evidence>
<protein>
    <recommendedName>
        <fullName evidence="3">Abortive infection protein</fullName>
    </recommendedName>
</protein>
<dbReference type="Proteomes" id="UP001057134">
    <property type="component" value="Chromosome"/>
</dbReference>
<dbReference type="Gene3D" id="3.20.20.80">
    <property type="entry name" value="Glycosidases"/>
    <property type="match status" value="1"/>
</dbReference>
<proteinExistence type="predicted"/>
<dbReference type="EMBL" id="CP027059">
    <property type="protein sequence ID" value="UQZ81428.1"/>
    <property type="molecule type" value="Genomic_DNA"/>
</dbReference>
<accession>A0ABY4RH19</accession>
<dbReference type="InterPro" id="IPR017853">
    <property type="entry name" value="GH"/>
</dbReference>
<reference evidence="1" key="2">
    <citation type="journal article" date="2021" name="J Anim Sci Technol">
        <title>Complete genome sequence of Paenibacillus konkukensis sp. nov. SK3146 as a potential probiotic strain.</title>
        <authorList>
            <person name="Jung H.I."/>
            <person name="Park S."/>
            <person name="Niu K.M."/>
            <person name="Lee S.W."/>
            <person name="Kothari D."/>
            <person name="Yi K.J."/>
            <person name="Kim S.K."/>
        </authorList>
    </citation>
    <scope>NUCLEOTIDE SEQUENCE</scope>
    <source>
        <strain evidence="1">SK3146</strain>
    </source>
</reference>
<dbReference type="RefSeq" id="WP_249863666.1">
    <property type="nucleotide sequence ID" value="NZ_CP027059.1"/>
</dbReference>
<gene>
    <name evidence="1" type="ORF">SK3146_00584</name>
</gene>
<name>A0ABY4RH19_9BACL</name>
<keyword evidence="2" id="KW-1185">Reference proteome</keyword>
<organism evidence="1 2">
    <name type="scientific">Paenibacillus konkukensis</name>
    <dbReference type="NCBI Taxonomy" id="2020716"/>
    <lineage>
        <taxon>Bacteria</taxon>
        <taxon>Bacillati</taxon>
        <taxon>Bacillota</taxon>
        <taxon>Bacilli</taxon>
        <taxon>Bacillales</taxon>
        <taxon>Paenibacillaceae</taxon>
        <taxon>Paenibacillus</taxon>
    </lineage>
</organism>
<dbReference type="SUPFAM" id="SSF51445">
    <property type="entry name" value="(Trans)glycosidases"/>
    <property type="match status" value="1"/>
</dbReference>
<evidence type="ECO:0008006" key="3">
    <source>
        <dbReference type="Google" id="ProtNLM"/>
    </source>
</evidence>